<keyword evidence="1" id="KW-0732">Signal</keyword>
<accession>A0A0C1MGL5</accession>
<dbReference type="RefSeq" id="WP_039610596.1">
    <property type="nucleotide sequence ID" value="NZ_JWIC01000007.1"/>
</dbReference>
<dbReference type="AlphaFoldDB" id="A0A0C1MGL5"/>
<reference evidence="2 3" key="1">
    <citation type="submission" date="2014-12" db="EMBL/GenBank/DDBJ databases">
        <title>Draft Genome Sequence of Pseudoalteromonas luteoviolacea HI1.</title>
        <authorList>
            <person name="Asahina A.Y."/>
            <person name="Hadfield M.G."/>
        </authorList>
    </citation>
    <scope>NUCLEOTIDE SEQUENCE [LARGE SCALE GENOMIC DNA]</scope>
    <source>
        <strain evidence="2 3">HI1</strain>
    </source>
</reference>
<feature type="signal peptide" evidence="1">
    <location>
        <begin position="1"/>
        <end position="20"/>
    </location>
</feature>
<dbReference type="OrthoDB" id="6292687at2"/>
<protein>
    <submittedName>
        <fullName evidence="2">Uncharacterized protein</fullName>
    </submittedName>
</protein>
<evidence type="ECO:0000313" key="2">
    <source>
        <dbReference type="EMBL" id="KID56024.1"/>
    </source>
</evidence>
<dbReference type="Proteomes" id="UP000031327">
    <property type="component" value="Unassembled WGS sequence"/>
</dbReference>
<gene>
    <name evidence="2" type="ORF">JF50_17055</name>
</gene>
<name>A0A0C1MGL5_9GAMM</name>
<comment type="caution">
    <text evidence="2">The sequence shown here is derived from an EMBL/GenBank/DDBJ whole genome shotgun (WGS) entry which is preliminary data.</text>
</comment>
<evidence type="ECO:0000313" key="3">
    <source>
        <dbReference type="Proteomes" id="UP000031327"/>
    </source>
</evidence>
<feature type="chain" id="PRO_5002135456" evidence="1">
    <location>
        <begin position="21"/>
        <end position="127"/>
    </location>
</feature>
<organism evidence="2 3">
    <name type="scientific">Pseudoalteromonas luteoviolacea</name>
    <dbReference type="NCBI Taxonomy" id="43657"/>
    <lineage>
        <taxon>Bacteria</taxon>
        <taxon>Pseudomonadati</taxon>
        <taxon>Pseudomonadota</taxon>
        <taxon>Gammaproteobacteria</taxon>
        <taxon>Alteromonadales</taxon>
        <taxon>Pseudoalteromonadaceae</taxon>
        <taxon>Pseudoalteromonas</taxon>
    </lineage>
</organism>
<dbReference type="EMBL" id="JWIC01000007">
    <property type="protein sequence ID" value="KID56024.1"/>
    <property type="molecule type" value="Genomic_DNA"/>
</dbReference>
<evidence type="ECO:0000256" key="1">
    <source>
        <dbReference type="SAM" id="SignalP"/>
    </source>
</evidence>
<proteinExistence type="predicted"/>
<sequence>MKTGVLFSLIAIAAAANVSAEELPTEAGYASVQEVLEYGRKYQTIRTQLKEAGYRFHDCHTQVINYFVTPMQAEYLYAKTECTYSTPSGGNYSLQTDYAKVTIDVNFNQEHGLYREGDVAVNYMTVY</sequence>